<dbReference type="InterPro" id="IPR050445">
    <property type="entry name" value="Bact_polysacc_biosynth/exp"/>
</dbReference>
<evidence type="ECO:0000256" key="6">
    <source>
        <dbReference type="ARBA" id="ARBA00023136"/>
    </source>
</evidence>
<gene>
    <name evidence="10" type="ORF">GCM10011589_18970</name>
</gene>
<evidence type="ECO:0000313" key="10">
    <source>
        <dbReference type="EMBL" id="GGL62957.1"/>
    </source>
</evidence>
<evidence type="ECO:0000259" key="9">
    <source>
        <dbReference type="Pfam" id="PF02706"/>
    </source>
</evidence>
<comment type="similarity">
    <text evidence="2">Belongs to the CpsC/CapA family.</text>
</comment>
<feature type="transmembrane region" description="Helical" evidence="8">
    <location>
        <begin position="208"/>
        <end position="230"/>
    </location>
</feature>
<organism evidence="10 11">
    <name type="scientific">Modestobacter marinus</name>
    <dbReference type="NCBI Taxonomy" id="477641"/>
    <lineage>
        <taxon>Bacteria</taxon>
        <taxon>Bacillati</taxon>
        <taxon>Actinomycetota</taxon>
        <taxon>Actinomycetes</taxon>
        <taxon>Geodermatophilales</taxon>
        <taxon>Geodermatophilaceae</taxon>
        <taxon>Modestobacter</taxon>
    </lineage>
</organism>
<feature type="transmembrane region" description="Helical" evidence="8">
    <location>
        <begin position="51"/>
        <end position="72"/>
    </location>
</feature>
<keyword evidence="11" id="KW-1185">Reference proteome</keyword>
<dbReference type="Proteomes" id="UP000648663">
    <property type="component" value="Unassembled WGS sequence"/>
</dbReference>
<keyword evidence="4 8" id="KW-0812">Transmembrane</keyword>
<keyword evidence="6 8" id="KW-0472">Membrane</keyword>
<comment type="subcellular location">
    <subcellularLocation>
        <location evidence="1">Cell membrane</location>
        <topology evidence="1">Multi-pass membrane protein</topology>
    </subcellularLocation>
</comment>
<dbReference type="PANTHER" id="PTHR32309">
    <property type="entry name" value="TYROSINE-PROTEIN KINASE"/>
    <property type="match status" value="1"/>
</dbReference>
<comment type="caution">
    <text evidence="10">The sequence shown here is derived from an EMBL/GenBank/DDBJ whole genome shotgun (WGS) entry which is preliminary data.</text>
</comment>
<dbReference type="InterPro" id="IPR003856">
    <property type="entry name" value="LPS_length_determ_N"/>
</dbReference>
<evidence type="ECO:0000256" key="8">
    <source>
        <dbReference type="SAM" id="Phobius"/>
    </source>
</evidence>
<evidence type="ECO:0000256" key="1">
    <source>
        <dbReference type="ARBA" id="ARBA00004651"/>
    </source>
</evidence>
<feature type="region of interest" description="Disordered" evidence="7">
    <location>
        <begin position="1"/>
        <end position="34"/>
    </location>
</feature>
<evidence type="ECO:0000313" key="11">
    <source>
        <dbReference type="Proteomes" id="UP000648663"/>
    </source>
</evidence>
<dbReference type="EMBL" id="BMMI01000003">
    <property type="protein sequence ID" value="GGL62957.1"/>
    <property type="molecule type" value="Genomic_DNA"/>
</dbReference>
<dbReference type="Pfam" id="PF02706">
    <property type="entry name" value="Wzz"/>
    <property type="match status" value="1"/>
</dbReference>
<evidence type="ECO:0000256" key="3">
    <source>
        <dbReference type="ARBA" id="ARBA00022475"/>
    </source>
</evidence>
<sequence>MIGAPDSRTPVPPERTTDMTTDTAAPPLPRYRHEDPGTPLRDVLRVIRRSWLIIVAAVVAGLLAGWLLTVFLPERYETETKVLVDPVVAVEATDSLSQASALVADRVETFAALAQTPAVLDPAIDAIDADVSSTELVDNVSAEVIPRTSIINITVEAGTPTNAAELANAIAASLITQIEGDGAAATPVSLTGTVVEAPEIPDELASPLLLLNLLAGLAVGLLVAFLVIVFRQALSAGTRGR</sequence>
<dbReference type="PANTHER" id="PTHR32309:SF31">
    <property type="entry name" value="CAPSULAR EXOPOLYSACCHARIDE FAMILY"/>
    <property type="match status" value="1"/>
</dbReference>
<feature type="domain" description="Polysaccharide chain length determinant N-terminal" evidence="9">
    <location>
        <begin position="40"/>
        <end position="125"/>
    </location>
</feature>
<evidence type="ECO:0000256" key="5">
    <source>
        <dbReference type="ARBA" id="ARBA00022989"/>
    </source>
</evidence>
<accession>A0ABQ2FXB3</accession>
<evidence type="ECO:0000256" key="4">
    <source>
        <dbReference type="ARBA" id="ARBA00022692"/>
    </source>
</evidence>
<protein>
    <recommendedName>
        <fullName evidence="9">Polysaccharide chain length determinant N-terminal domain-containing protein</fullName>
    </recommendedName>
</protein>
<keyword evidence="5 8" id="KW-1133">Transmembrane helix</keyword>
<proteinExistence type="inferred from homology"/>
<evidence type="ECO:0000256" key="2">
    <source>
        <dbReference type="ARBA" id="ARBA00006683"/>
    </source>
</evidence>
<reference evidence="11" key="1">
    <citation type="journal article" date="2019" name="Int. J. Syst. Evol. Microbiol.">
        <title>The Global Catalogue of Microorganisms (GCM) 10K type strain sequencing project: providing services to taxonomists for standard genome sequencing and annotation.</title>
        <authorList>
            <consortium name="The Broad Institute Genomics Platform"/>
            <consortium name="The Broad Institute Genome Sequencing Center for Infectious Disease"/>
            <person name="Wu L."/>
            <person name="Ma J."/>
        </authorList>
    </citation>
    <scope>NUCLEOTIDE SEQUENCE [LARGE SCALE GENOMIC DNA]</scope>
    <source>
        <strain evidence="11">CGMCC 4.5581</strain>
    </source>
</reference>
<keyword evidence="3" id="KW-1003">Cell membrane</keyword>
<name>A0ABQ2FXB3_9ACTN</name>
<evidence type="ECO:0000256" key="7">
    <source>
        <dbReference type="SAM" id="MobiDB-lite"/>
    </source>
</evidence>